<sequence length="307" mass="36457">MHREKIPFYTKNILKDLIPRVLFRRNIHRLLDNISEYQRDYIDYRVNYYNKLSTPFILDTSAVKCGKLTVRGHPSTYYYDLMESARYFDPHLRFNYFLGDIRHIPDKPTLLKTRPIAGDNQNSVLLKLNKIRHFHLFNDQMPFEQKLNMAVFRGACYQDARKQLLDNFHGSPLVDVADTGRYGDVKRKNLMCETEQMKYKFIISIEGNDVATNLKWIMHSNSLCFMRKPRIESWFMEGVLIPDFHYVLLKDDFSDLEEKIEYYSDHTAEAKMIINNANRYVAQFLDNVQERAISLLVMKKYFSLSGQ</sequence>
<evidence type="ECO:0000313" key="4">
    <source>
        <dbReference type="Proteomes" id="UP000244908"/>
    </source>
</evidence>
<evidence type="ECO:0000256" key="1">
    <source>
        <dbReference type="ARBA" id="ARBA00022679"/>
    </source>
</evidence>
<feature type="domain" description="Glycosyl transferase CAP10" evidence="2">
    <location>
        <begin position="80"/>
        <end position="302"/>
    </location>
</feature>
<organism evidence="3 4">
    <name type="scientific">Limnobaculum parvum</name>
    <dbReference type="NCBI Taxonomy" id="2172103"/>
    <lineage>
        <taxon>Bacteria</taxon>
        <taxon>Pseudomonadati</taxon>
        <taxon>Pseudomonadota</taxon>
        <taxon>Gammaproteobacteria</taxon>
        <taxon>Enterobacterales</taxon>
        <taxon>Budviciaceae</taxon>
        <taxon>Limnobaculum</taxon>
    </lineage>
</organism>
<evidence type="ECO:0000259" key="2">
    <source>
        <dbReference type="SMART" id="SM00672"/>
    </source>
</evidence>
<keyword evidence="4" id="KW-1185">Reference proteome</keyword>
<dbReference type="PANTHER" id="PTHR12203">
    <property type="entry name" value="KDEL LYS-ASP-GLU-LEU CONTAINING - RELATED"/>
    <property type="match status" value="1"/>
</dbReference>
<dbReference type="Proteomes" id="UP000244908">
    <property type="component" value="Chromosome"/>
</dbReference>
<proteinExistence type="predicted"/>
<evidence type="ECO:0000313" key="3">
    <source>
        <dbReference type="EMBL" id="AWH87544.1"/>
    </source>
</evidence>
<dbReference type="InterPro" id="IPR051091">
    <property type="entry name" value="O-Glucosyltr/Glycosyltrsf_90"/>
</dbReference>
<dbReference type="EMBL" id="CP029185">
    <property type="protein sequence ID" value="AWH87544.1"/>
    <property type="molecule type" value="Genomic_DNA"/>
</dbReference>
<dbReference type="OrthoDB" id="767964at2"/>
<reference evidence="3 4" key="1">
    <citation type="journal article" date="2019" name="Int. J. Syst. Evol. Microbiol.">
        <title>Limnobaculum parvum gen. nov., sp. nov., isolated from a freshwater lake.</title>
        <authorList>
            <person name="Baek C."/>
            <person name="Shin S.K."/>
            <person name="Yi H."/>
        </authorList>
    </citation>
    <scope>NUCLEOTIDE SEQUENCE [LARGE SCALE GENOMIC DNA]</scope>
    <source>
        <strain evidence="3 4">HYN0051</strain>
    </source>
</reference>
<dbReference type="RefSeq" id="WP_108899632.1">
    <property type="nucleotide sequence ID" value="NZ_CP029185.2"/>
</dbReference>
<dbReference type="SMART" id="SM00672">
    <property type="entry name" value="CAP10"/>
    <property type="match status" value="1"/>
</dbReference>
<dbReference type="GO" id="GO:0016740">
    <property type="term" value="F:transferase activity"/>
    <property type="evidence" value="ECO:0007669"/>
    <property type="project" value="UniProtKB-KW"/>
</dbReference>
<dbReference type="AlphaFoldDB" id="A0A2Y9TVU1"/>
<name>A0A2Y9TVU1_9GAMM</name>
<accession>A0A2Y9TVU1</accession>
<protein>
    <submittedName>
        <fullName evidence="3">Lipopolysaccharide A protein</fullName>
    </submittedName>
</protein>
<gene>
    <name evidence="3" type="ORF">HYN51_02570</name>
</gene>
<dbReference type="Pfam" id="PF05686">
    <property type="entry name" value="Glyco_transf_90"/>
    <property type="match status" value="1"/>
</dbReference>
<dbReference type="PANTHER" id="PTHR12203:SF35">
    <property type="entry name" value="PROTEIN O-GLUCOSYLTRANSFERASE 1"/>
    <property type="match status" value="1"/>
</dbReference>
<dbReference type="InterPro" id="IPR006598">
    <property type="entry name" value="CAP10"/>
</dbReference>
<keyword evidence="1" id="KW-0808">Transferase</keyword>
<dbReference type="KEGG" id="lpv:HYN51_02570"/>